<comment type="caution">
    <text evidence="7">The sequence shown here is derived from an EMBL/GenBank/DDBJ whole genome shotgun (WGS) entry which is preliminary data.</text>
</comment>
<feature type="region of interest" description="Disordered" evidence="5">
    <location>
        <begin position="455"/>
        <end position="537"/>
    </location>
</feature>
<feature type="region of interest" description="Disordered" evidence="5">
    <location>
        <begin position="346"/>
        <end position="375"/>
    </location>
</feature>
<feature type="compositionally biased region" description="Basic and acidic residues" evidence="5">
    <location>
        <begin position="357"/>
        <end position="375"/>
    </location>
</feature>
<dbReference type="NCBIfam" id="TIGR00112">
    <property type="entry name" value="proC"/>
    <property type="match status" value="1"/>
</dbReference>
<dbReference type="EMBL" id="JAENGZ010000452">
    <property type="protein sequence ID" value="KAG6959087.1"/>
    <property type="molecule type" value="Genomic_DNA"/>
</dbReference>
<dbReference type="HAMAP" id="MF_01925">
    <property type="entry name" value="P5C_reductase"/>
    <property type="match status" value="1"/>
</dbReference>
<name>A0A8T1CPF4_9STRA</name>
<evidence type="ECO:0000256" key="3">
    <source>
        <dbReference type="ARBA" id="ARBA00023002"/>
    </source>
</evidence>
<feature type="domain" description="RRM" evidence="6">
    <location>
        <begin position="376"/>
        <end position="455"/>
    </location>
</feature>
<dbReference type="AlphaFoldDB" id="A0A8T1CPF4"/>
<evidence type="ECO:0000256" key="5">
    <source>
        <dbReference type="SAM" id="MobiDB-lite"/>
    </source>
</evidence>
<dbReference type="Pfam" id="PF03807">
    <property type="entry name" value="F420_oxidored"/>
    <property type="match status" value="1"/>
</dbReference>
<dbReference type="VEuPathDB" id="FungiDB:PC110_g9405"/>
<evidence type="ECO:0000259" key="6">
    <source>
        <dbReference type="PROSITE" id="PS50102"/>
    </source>
</evidence>
<dbReference type="InterPro" id="IPR000504">
    <property type="entry name" value="RRM_dom"/>
</dbReference>
<dbReference type="GO" id="GO:0055129">
    <property type="term" value="P:L-proline biosynthetic process"/>
    <property type="evidence" value="ECO:0007669"/>
    <property type="project" value="TreeGrafter"/>
</dbReference>
<evidence type="ECO:0000313" key="10">
    <source>
        <dbReference type="Proteomes" id="UP000774804"/>
    </source>
</evidence>
<feature type="compositionally biased region" description="Basic residues" evidence="5">
    <location>
        <begin position="477"/>
        <end position="491"/>
    </location>
</feature>
<keyword evidence="3" id="KW-0560">Oxidoreductase</keyword>
<dbReference type="Proteomes" id="UP000760860">
    <property type="component" value="Unassembled WGS sequence"/>
</dbReference>
<dbReference type="OrthoDB" id="10263291at2759"/>
<dbReference type="EMBL" id="RCMV01000119">
    <property type="protein sequence ID" value="KAG3224209.1"/>
    <property type="molecule type" value="Genomic_DNA"/>
</dbReference>
<dbReference type="GO" id="GO:0003723">
    <property type="term" value="F:RNA binding"/>
    <property type="evidence" value="ECO:0007669"/>
    <property type="project" value="UniProtKB-UniRule"/>
</dbReference>
<sequence length="537" mass="58338">MQSLTSKLRPVVTRQAAARLSSRSVSVTRRAPLLRAASAFAPTTHCASFSTGGKGPFARSRKKQQESAVESVECAELELNRLAVIGGGNMAEAIITGVLTEGLIPTSKVVVSDPNPSMRTKYAKLNVETHTRNSSAVKEADVILVAVKPQVVDDVLRAVKASMDPDALVISVVAGQSIKQLQQHLGQDSHIIRTMPNTPAMIGEGTTVWAQSAEVTSAQHELTKQILGSFGVEVFVDDENALDMATALSGSGPAYFFLVAEAMIDTGVHMGFSRPVATKLVQQTMLGSALYMQSEDVHPVELRNNITSPGGTTAAGLYRAEKNGFRAVIADSIWAAYERCLELGSSEPVQRQRPRSRGGDRRGRSRSAERGRRDPISLLVRNLSPDTTADELRRAFSRRAGDILDVYIPKEFSTNQPRGFAFIEFADARVGRDIKFEMDRTQLGGREIAVLFAKQHRKSPHEMRRILNLPAEGSPKRSPRRHSRSRSRSPMRRSASPGDKRSASPRASASPSSPKREESSAARSPSAEGKGEETMSE</sequence>
<dbReference type="FunFam" id="3.40.50.720:FF:000802">
    <property type="entry name" value="Pyrroline-5-carboxylate reductase"/>
    <property type="match status" value="1"/>
</dbReference>
<dbReference type="Proteomes" id="UP000774804">
    <property type="component" value="Unassembled WGS sequence"/>
</dbReference>
<dbReference type="InterPro" id="IPR000304">
    <property type="entry name" value="Pyrroline-COOH_reductase"/>
</dbReference>
<evidence type="ECO:0000313" key="7">
    <source>
        <dbReference type="EMBL" id="KAG2925547.1"/>
    </source>
</evidence>
<dbReference type="GO" id="GO:0004735">
    <property type="term" value="F:pyrroline-5-carboxylate reductase activity"/>
    <property type="evidence" value="ECO:0007669"/>
    <property type="project" value="InterPro"/>
</dbReference>
<dbReference type="PANTHER" id="PTHR11645">
    <property type="entry name" value="PYRROLINE-5-CARBOXYLATE REDUCTASE"/>
    <property type="match status" value="1"/>
</dbReference>
<reference evidence="7" key="1">
    <citation type="submission" date="2018-10" db="EMBL/GenBank/DDBJ databases">
        <title>Effector identification in a new, highly contiguous assembly of the strawberry crown rot pathogen Phytophthora cactorum.</title>
        <authorList>
            <person name="Armitage A.D."/>
            <person name="Nellist C.F."/>
            <person name="Bates H."/>
            <person name="Vickerstaff R.J."/>
            <person name="Harrison R.J."/>
        </authorList>
    </citation>
    <scope>NUCLEOTIDE SEQUENCE</scope>
    <source>
        <strain evidence="7">4032</strain>
        <strain evidence="8">P421</strain>
    </source>
</reference>
<dbReference type="PROSITE" id="PS50102">
    <property type="entry name" value="RRM"/>
    <property type="match status" value="1"/>
</dbReference>
<gene>
    <name evidence="9" type="ORF">JG687_00009017</name>
    <name evidence="7" type="ORF">PC115_g8225</name>
    <name evidence="8" type="ORF">PC129_g5126</name>
</gene>
<evidence type="ECO:0000256" key="2">
    <source>
        <dbReference type="ARBA" id="ARBA00022857"/>
    </source>
</evidence>
<feature type="compositionally biased region" description="Low complexity" evidence="5">
    <location>
        <begin position="504"/>
        <end position="513"/>
    </location>
</feature>
<evidence type="ECO:0000256" key="1">
    <source>
        <dbReference type="ARBA" id="ARBA00005525"/>
    </source>
</evidence>
<evidence type="ECO:0000313" key="9">
    <source>
        <dbReference type="EMBL" id="KAG6959087.1"/>
    </source>
</evidence>
<accession>A0A8T1CPF4</accession>
<dbReference type="InterPro" id="IPR028939">
    <property type="entry name" value="P5C_Rdtase_cat_N"/>
</dbReference>
<dbReference type="Pfam" id="PF00076">
    <property type="entry name" value="RRM_1"/>
    <property type="match status" value="1"/>
</dbReference>
<proteinExistence type="inferred from homology"/>
<dbReference type="EMBL" id="RCMI01000209">
    <property type="protein sequence ID" value="KAG2925547.1"/>
    <property type="molecule type" value="Genomic_DNA"/>
</dbReference>
<dbReference type="PANTHER" id="PTHR11645:SF66">
    <property type="entry name" value="PYRROLINE-5-CARBOXYLATE REDUCTASE"/>
    <property type="match status" value="1"/>
</dbReference>
<reference evidence="9" key="2">
    <citation type="submission" date="2021-01" db="EMBL/GenBank/DDBJ databases">
        <title>Phytophthora aleatoria, a newly-described species from Pinus radiata is distinct from Phytophthora cactorum isolates based on comparative genomics.</title>
        <authorList>
            <person name="Mcdougal R."/>
            <person name="Panda P."/>
            <person name="Williams N."/>
            <person name="Studholme D.J."/>
        </authorList>
    </citation>
    <scope>NUCLEOTIDE SEQUENCE</scope>
    <source>
        <strain evidence="9">NZFS 3830</strain>
    </source>
</reference>
<dbReference type="Pfam" id="PF14748">
    <property type="entry name" value="P5CR_dimer"/>
    <property type="match status" value="1"/>
</dbReference>
<protein>
    <recommendedName>
        <fullName evidence="6">RRM domain-containing protein</fullName>
    </recommendedName>
</protein>
<evidence type="ECO:0000256" key="4">
    <source>
        <dbReference type="PROSITE-ProRule" id="PRU00176"/>
    </source>
</evidence>
<dbReference type="FunFam" id="1.10.3730.10:FF:000001">
    <property type="entry name" value="Pyrroline-5-carboxylate reductase"/>
    <property type="match status" value="1"/>
</dbReference>
<evidence type="ECO:0000313" key="8">
    <source>
        <dbReference type="EMBL" id="KAG3224209.1"/>
    </source>
</evidence>
<keyword evidence="4" id="KW-0694">RNA-binding</keyword>
<organism evidence="7 10">
    <name type="scientific">Phytophthora cactorum</name>
    <dbReference type="NCBI Taxonomy" id="29920"/>
    <lineage>
        <taxon>Eukaryota</taxon>
        <taxon>Sar</taxon>
        <taxon>Stramenopiles</taxon>
        <taxon>Oomycota</taxon>
        <taxon>Peronosporomycetes</taxon>
        <taxon>Peronosporales</taxon>
        <taxon>Peronosporaceae</taxon>
        <taxon>Phytophthora</taxon>
    </lineage>
</organism>
<dbReference type="Proteomes" id="UP000688947">
    <property type="component" value="Unassembled WGS sequence"/>
</dbReference>
<dbReference type="InterPro" id="IPR029036">
    <property type="entry name" value="P5CR_dimer"/>
</dbReference>
<keyword evidence="2" id="KW-0521">NADP</keyword>
<dbReference type="SMART" id="SM00360">
    <property type="entry name" value="RRM"/>
    <property type="match status" value="1"/>
</dbReference>
<comment type="similarity">
    <text evidence="1">Belongs to the pyrroline-5-carboxylate reductase family.</text>
</comment>